<dbReference type="OrthoDB" id="9793589at2"/>
<dbReference type="InterPro" id="IPR038770">
    <property type="entry name" value="Na+/solute_symporter_sf"/>
</dbReference>
<feature type="transmembrane region" description="Helical" evidence="6">
    <location>
        <begin position="63"/>
        <end position="81"/>
    </location>
</feature>
<name>A0A0G3EFY0_9BACT</name>
<dbReference type="GO" id="GO:0015297">
    <property type="term" value="F:antiporter activity"/>
    <property type="evidence" value="ECO:0007669"/>
    <property type="project" value="InterPro"/>
</dbReference>
<feature type="transmembrane region" description="Helical" evidence="6">
    <location>
        <begin position="230"/>
        <end position="246"/>
    </location>
</feature>
<comment type="subcellular location">
    <subcellularLocation>
        <location evidence="1">Membrane</location>
        <topology evidence="1">Multi-pass membrane protein</topology>
    </subcellularLocation>
</comment>
<feature type="transmembrane region" description="Helical" evidence="6">
    <location>
        <begin position="341"/>
        <end position="361"/>
    </location>
</feature>
<keyword evidence="5" id="KW-0129">CBS domain</keyword>
<dbReference type="PANTHER" id="PTHR43021">
    <property type="entry name" value="NA(+)/H(+) ANTIPORTER-RELATED"/>
    <property type="match status" value="1"/>
</dbReference>
<dbReference type="PANTHER" id="PTHR43021:SF2">
    <property type="entry name" value="CATION_H+ EXCHANGER DOMAIN-CONTAINING PROTEIN"/>
    <property type="match status" value="1"/>
</dbReference>
<feature type="transmembrane region" description="Helical" evidence="6">
    <location>
        <begin position="305"/>
        <end position="329"/>
    </location>
</feature>
<feature type="transmembrane region" description="Helical" evidence="6">
    <location>
        <begin position="280"/>
        <end position="299"/>
    </location>
</feature>
<dbReference type="EMBL" id="CP010904">
    <property type="protein sequence ID" value="AKJ65278.1"/>
    <property type="molecule type" value="Genomic_DNA"/>
</dbReference>
<dbReference type="SUPFAM" id="SSF54631">
    <property type="entry name" value="CBS-domain pair"/>
    <property type="match status" value="1"/>
</dbReference>
<evidence type="ECO:0000256" key="3">
    <source>
        <dbReference type="ARBA" id="ARBA00022989"/>
    </source>
</evidence>
<feature type="domain" description="CBS" evidence="7">
    <location>
        <begin position="427"/>
        <end position="483"/>
    </location>
</feature>
<feature type="transmembrane region" description="Helical" evidence="6">
    <location>
        <begin position="93"/>
        <end position="117"/>
    </location>
</feature>
<feature type="transmembrane region" description="Helical" evidence="6">
    <location>
        <begin position="123"/>
        <end position="141"/>
    </location>
</feature>
<keyword evidence="9" id="KW-1185">Reference proteome</keyword>
<dbReference type="GO" id="GO:1902600">
    <property type="term" value="P:proton transmembrane transport"/>
    <property type="evidence" value="ECO:0007669"/>
    <property type="project" value="InterPro"/>
</dbReference>
<reference evidence="9" key="1">
    <citation type="submission" date="2015-02" db="EMBL/GenBank/DDBJ databases">
        <title>Description and complete genome sequence of the first cultured representative of the subdivision 5 of the Verrucomicrobia phylum.</title>
        <authorList>
            <person name="Spring S."/>
            <person name="Bunk B."/>
            <person name="Sproer C."/>
            <person name="Klenk H.-P."/>
        </authorList>
    </citation>
    <scope>NUCLEOTIDE SEQUENCE [LARGE SCALE GENOMIC DNA]</scope>
    <source>
        <strain evidence="9">L21-Fru-AB</strain>
    </source>
</reference>
<dbReference type="PROSITE" id="PS51371">
    <property type="entry name" value="CBS"/>
    <property type="match status" value="1"/>
</dbReference>
<dbReference type="KEGG" id="vbl:L21SP4_02045"/>
<evidence type="ECO:0000256" key="4">
    <source>
        <dbReference type="ARBA" id="ARBA00023136"/>
    </source>
</evidence>
<dbReference type="Pfam" id="PF00999">
    <property type="entry name" value="Na_H_Exchanger"/>
    <property type="match status" value="1"/>
</dbReference>
<dbReference type="AlphaFoldDB" id="A0A0G3EFY0"/>
<dbReference type="STRING" id="1307763.L21SP4_02045"/>
<organism evidence="8 9">
    <name type="scientific">Kiritimatiella glycovorans</name>
    <dbReference type="NCBI Taxonomy" id="1307763"/>
    <lineage>
        <taxon>Bacteria</taxon>
        <taxon>Pseudomonadati</taxon>
        <taxon>Kiritimatiellota</taxon>
        <taxon>Kiritimatiellia</taxon>
        <taxon>Kiritimatiellales</taxon>
        <taxon>Kiritimatiellaceae</taxon>
        <taxon>Kiritimatiella</taxon>
    </lineage>
</organism>
<dbReference type="GO" id="GO:0016020">
    <property type="term" value="C:membrane"/>
    <property type="evidence" value="ECO:0007669"/>
    <property type="project" value="UniProtKB-SubCell"/>
</dbReference>
<proteinExistence type="predicted"/>
<evidence type="ECO:0000256" key="6">
    <source>
        <dbReference type="SAM" id="Phobius"/>
    </source>
</evidence>
<feature type="transmembrane region" description="Helical" evidence="6">
    <location>
        <begin position="196"/>
        <end position="218"/>
    </location>
</feature>
<evidence type="ECO:0000256" key="1">
    <source>
        <dbReference type="ARBA" id="ARBA00004141"/>
    </source>
</evidence>
<evidence type="ECO:0000259" key="7">
    <source>
        <dbReference type="PROSITE" id="PS51371"/>
    </source>
</evidence>
<accession>A0A0G3EFY0</accession>
<keyword evidence="2 6" id="KW-0812">Transmembrane</keyword>
<evidence type="ECO:0000313" key="9">
    <source>
        <dbReference type="Proteomes" id="UP000035268"/>
    </source>
</evidence>
<reference evidence="8 9" key="2">
    <citation type="journal article" date="2016" name="ISME J.">
        <title>Characterization of the first cultured representative of Verrucomicrobia subdivision 5 indicates the proposal of a novel phylum.</title>
        <authorList>
            <person name="Spring S."/>
            <person name="Bunk B."/>
            <person name="Sproer C."/>
            <person name="Schumann P."/>
            <person name="Rohde M."/>
            <person name="Tindall B.J."/>
            <person name="Klenk H.P."/>
        </authorList>
    </citation>
    <scope>NUCLEOTIDE SEQUENCE [LARGE SCALE GENOMIC DNA]</scope>
    <source>
        <strain evidence="8 9">L21-Fru-AB</strain>
    </source>
</reference>
<dbReference type="InterPro" id="IPR000644">
    <property type="entry name" value="CBS_dom"/>
</dbReference>
<dbReference type="InterPro" id="IPR046342">
    <property type="entry name" value="CBS_dom_sf"/>
</dbReference>
<gene>
    <name evidence="8" type="ORF">L21SP4_02045</name>
</gene>
<dbReference type="Proteomes" id="UP000035268">
    <property type="component" value="Chromosome"/>
</dbReference>
<feature type="transmembrane region" description="Helical" evidence="6">
    <location>
        <begin position="34"/>
        <end position="51"/>
    </location>
</feature>
<feature type="transmembrane region" description="Helical" evidence="6">
    <location>
        <begin position="153"/>
        <end position="176"/>
    </location>
</feature>
<keyword evidence="3 6" id="KW-1133">Transmembrane helix</keyword>
<dbReference type="RefSeq" id="WP_052882526.1">
    <property type="nucleotide sequence ID" value="NZ_CP010904.1"/>
</dbReference>
<dbReference type="InterPro" id="IPR006153">
    <property type="entry name" value="Cation/H_exchanger_TM"/>
</dbReference>
<dbReference type="Gene3D" id="3.10.580.10">
    <property type="entry name" value="CBS-domain"/>
    <property type="match status" value="1"/>
</dbReference>
<feature type="transmembrane region" description="Helical" evidence="6">
    <location>
        <begin position="252"/>
        <end position="268"/>
    </location>
</feature>
<evidence type="ECO:0000256" key="2">
    <source>
        <dbReference type="ARBA" id="ARBA00022692"/>
    </source>
</evidence>
<dbReference type="Gene3D" id="1.20.1530.20">
    <property type="match status" value="1"/>
</dbReference>
<dbReference type="Pfam" id="PF00571">
    <property type="entry name" value="CBS"/>
    <property type="match status" value="1"/>
</dbReference>
<sequence length="558" mass="58687">MGALDLEVLSTLGLAVLAGLAGAALFRRLRMPQVVGYIVIGLVIGRSGLRLVDGAAQETLEPFNMFALGIIGFLVGGELHADIFRKYGKQFVAILLGEGLLAFALVGVPCGLLVYLITGDMMVSVSSGVVFGAIASATDPASTMDVLWEYRAAGALTTAIIAIVALDDALAMTLYGLGTGVARILTRHGGSIWPQVVHTVVELGGAVVLGVAAGWGLSRGIRAGVQKDRTLALTLAVLMLAVGISLTLKLDVVLAAMATGVTLIHLVPHRSRELFHAVRAFSAPVYILFFVLVGARLGLAAMPLWIWALAAVYVIARSIGKMAGAWLGGTLSGAEPVVRNGLGSAIFAQGGVAVGLSIMAGHHLSGIPLGNGMNVGDMIIFTVTATTLIVQLVGPPVTRWAVQRADETGRNVTEEDVMDAMTVADVMNTDMEPLPSHVPLRRAYDLFAETDASACPVIGRNGNLEGLMTFHGLKEALCEPGCLDWLLIGDVAGAADTTVESGRNLGEALHEMDQMQRDIVPVVLSRGDEMPAGLLERGRARRRVREELMRRRGGTATR</sequence>
<feature type="transmembrane region" description="Helical" evidence="6">
    <location>
        <begin position="6"/>
        <end position="27"/>
    </location>
</feature>
<feature type="transmembrane region" description="Helical" evidence="6">
    <location>
        <begin position="373"/>
        <end position="394"/>
    </location>
</feature>
<evidence type="ECO:0000313" key="8">
    <source>
        <dbReference type="EMBL" id="AKJ65278.1"/>
    </source>
</evidence>
<keyword evidence="4 6" id="KW-0472">Membrane</keyword>
<protein>
    <submittedName>
        <fullName evidence="8">Transporter, monovalent cation:proton antiporter-2 (CPA2) family</fullName>
    </submittedName>
</protein>
<evidence type="ECO:0000256" key="5">
    <source>
        <dbReference type="PROSITE-ProRule" id="PRU00703"/>
    </source>
</evidence>